<accession>A0A448XA96</accession>
<keyword evidence="3" id="KW-1185">Reference proteome</keyword>
<name>A0A448XA96_9PLAT</name>
<gene>
    <name evidence="2" type="ORF">PXEA_LOCUS25512</name>
</gene>
<comment type="caution">
    <text evidence="2">The sequence shown here is derived from an EMBL/GenBank/DDBJ whole genome shotgun (WGS) entry which is preliminary data.</text>
</comment>
<evidence type="ECO:0000313" key="2">
    <source>
        <dbReference type="EMBL" id="VEL32072.1"/>
    </source>
</evidence>
<evidence type="ECO:0000256" key="1">
    <source>
        <dbReference type="SAM" id="MobiDB-lite"/>
    </source>
</evidence>
<evidence type="ECO:0000313" key="3">
    <source>
        <dbReference type="Proteomes" id="UP000784294"/>
    </source>
</evidence>
<proteinExistence type="predicted"/>
<reference evidence="2" key="1">
    <citation type="submission" date="2018-11" db="EMBL/GenBank/DDBJ databases">
        <authorList>
            <consortium name="Pathogen Informatics"/>
        </authorList>
    </citation>
    <scope>NUCLEOTIDE SEQUENCE</scope>
</reference>
<dbReference type="Proteomes" id="UP000784294">
    <property type="component" value="Unassembled WGS sequence"/>
</dbReference>
<dbReference type="AlphaFoldDB" id="A0A448XA96"/>
<dbReference type="EMBL" id="CAAALY010129887">
    <property type="protein sequence ID" value="VEL32072.1"/>
    <property type="molecule type" value="Genomic_DNA"/>
</dbReference>
<feature type="compositionally biased region" description="Basic and acidic residues" evidence="1">
    <location>
        <begin position="167"/>
        <end position="190"/>
    </location>
</feature>
<protein>
    <submittedName>
        <fullName evidence="2">Uncharacterized protein</fullName>
    </submittedName>
</protein>
<sequence>MRQSHPETQHLPNPSSHRLIGPTFGRLAATSTNWTVSTTTTETRLAGTSAKLSYFRSFVGDRINSTAGTAPDQSKQVLTRDYTAHCEFAHTHSHKHTHTPAHKPCTLSTRVQRADGLRSEDAAHSDPMSCPMAHLHSRAWSISTAHDLSSLRLITDLTAQSQNRLSNEIDRKRERNTHTQKERERDGRMK</sequence>
<organism evidence="2 3">
    <name type="scientific">Protopolystoma xenopodis</name>
    <dbReference type="NCBI Taxonomy" id="117903"/>
    <lineage>
        <taxon>Eukaryota</taxon>
        <taxon>Metazoa</taxon>
        <taxon>Spiralia</taxon>
        <taxon>Lophotrochozoa</taxon>
        <taxon>Platyhelminthes</taxon>
        <taxon>Monogenea</taxon>
        <taxon>Polyopisthocotylea</taxon>
        <taxon>Polystomatidea</taxon>
        <taxon>Polystomatidae</taxon>
        <taxon>Protopolystoma</taxon>
    </lineage>
</organism>
<feature type="region of interest" description="Disordered" evidence="1">
    <location>
        <begin position="160"/>
        <end position="190"/>
    </location>
</feature>